<dbReference type="AlphaFoldDB" id="A0A167KT01"/>
<feature type="transmembrane region" description="Helical" evidence="11">
    <location>
        <begin position="6"/>
        <end position="26"/>
    </location>
</feature>
<evidence type="ECO:0000256" key="4">
    <source>
        <dbReference type="ARBA" id="ARBA00022617"/>
    </source>
</evidence>
<dbReference type="InterPro" id="IPR050364">
    <property type="entry name" value="Cytochrome_P450_fung"/>
</dbReference>
<reference evidence="12 13" key="1">
    <citation type="journal article" date="2016" name="Mol. Biol. Evol.">
        <title>Comparative Genomics of Early-Diverging Mushroom-Forming Fungi Provides Insights into the Origins of Lignocellulose Decay Capabilities.</title>
        <authorList>
            <person name="Nagy L.G."/>
            <person name="Riley R."/>
            <person name="Tritt A."/>
            <person name="Adam C."/>
            <person name="Daum C."/>
            <person name="Floudas D."/>
            <person name="Sun H."/>
            <person name="Yadav J.S."/>
            <person name="Pangilinan J."/>
            <person name="Larsson K.H."/>
            <person name="Matsuura K."/>
            <person name="Barry K."/>
            <person name="Labutti K."/>
            <person name="Kuo R."/>
            <person name="Ohm R.A."/>
            <person name="Bhattacharya S.S."/>
            <person name="Shirouzu T."/>
            <person name="Yoshinaga Y."/>
            <person name="Martin F.M."/>
            <person name="Grigoriev I.V."/>
            <person name="Hibbett D.S."/>
        </authorList>
    </citation>
    <scope>NUCLEOTIDE SEQUENCE [LARGE SCALE GENOMIC DNA]</scope>
    <source>
        <strain evidence="12 13">TUFC12733</strain>
    </source>
</reference>
<evidence type="ECO:0000256" key="6">
    <source>
        <dbReference type="ARBA" id="ARBA00023002"/>
    </source>
</evidence>
<dbReference type="Pfam" id="PF00067">
    <property type="entry name" value="p450"/>
    <property type="match status" value="1"/>
</dbReference>
<dbReference type="InterPro" id="IPR002401">
    <property type="entry name" value="Cyt_P450_E_grp-I"/>
</dbReference>
<dbReference type="Proteomes" id="UP000076738">
    <property type="component" value="Unassembled WGS sequence"/>
</dbReference>
<keyword evidence="4 9" id="KW-0349">Heme</keyword>
<organism evidence="12 13">
    <name type="scientific">Calocera viscosa (strain TUFC12733)</name>
    <dbReference type="NCBI Taxonomy" id="1330018"/>
    <lineage>
        <taxon>Eukaryota</taxon>
        <taxon>Fungi</taxon>
        <taxon>Dikarya</taxon>
        <taxon>Basidiomycota</taxon>
        <taxon>Agaricomycotina</taxon>
        <taxon>Dacrymycetes</taxon>
        <taxon>Dacrymycetales</taxon>
        <taxon>Dacrymycetaceae</taxon>
        <taxon>Calocera</taxon>
    </lineage>
</organism>
<keyword evidence="11" id="KW-0812">Transmembrane</keyword>
<name>A0A167KT01_CALVF</name>
<feature type="binding site" description="axial binding residue" evidence="9">
    <location>
        <position position="417"/>
    </location>
    <ligand>
        <name>heme</name>
        <dbReference type="ChEBI" id="CHEBI:30413"/>
    </ligand>
    <ligandPart>
        <name>Fe</name>
        <dbReference type="ChEBI" id="CHEBI:18248"/>
    </ligandPart>
</feature>
<dbReference type="GO" id="GO:0016705">
    <property type="term" value="F:oxidoreductase activity, acting on paired donors, with incorporation or reduction of molecular oxygen"/>
    <property type="evidence" value="ECO:0007669"/>
    <property type="project" value="InterPro"/>
</dbReference>
<evidence type="ECO:0000256" key="10">
    <source>
        <dbReference type="RuleBase" id="RU000461"/>
    </source>
</evidence>
<dbReference type="GO" id="GO:0005506">
    <property type="term" value="F:iron ion binding"/>
    <property type="evidence" value="ECO:0007669"/>
    <property type="project" value="InterPro"/>
</dbReference>
<keyword evidence="6 10" id="KW-0560">Oxidoreductase</keyword>
<keyword evidence="11" id="KW-1133">Transmembrane helix</keyword>
<dbReference type="CDD" id="cd11065">
    <property type="entry name" value="CYP64-like"/>
    <property type="match status" value="1"/>
</dbReference>
<comment type="cofactor">
    <cofactor evidence="1 9">
        <name>heme</name>
        <dbReference type="ChEBI" id="CHEBI:30413"/>
    </cofactor>
</comment>
<dbReference type="Gene3D" id="1.10.630.10">
    <property type="entry name" value="Cytochrome P450"/>
    <property type="match status" value="1"/>
</dbReference>
<dbReference type="PROSITE" id="PS00086">
    <property type="entry name" value="CYTOCHROME_P450"/>
    <property type="match status" value="1"/>
</dbReference>
<dbReference type="InterPro" id="IPR001128">
    <property type="entry name" value="Cyt_P450"/>
</dbReference>
<keyword evidence="8 10" id="KW-0503">Monooxygenase</keyword>
<dbReference type="SUPFAM" id="SSF48264">
    <property type="entry name" value="Cytochrome P450"/>
    <property type="match status" value="1"/>
</dbReference>
<dbReference type="EMBL" id="KV417291">
    <property type="protein sequence ID" value="KZO94969.1"/>
    <property type="molecule type" value="Genomic_DNA"/>
</dbReference>
<comment type="similarity">
    <text evidence="3 10">Belongs to the cytochrome P450 family.</text>
</comment>
<dbReference type="STRING" id="1330018.A0A167KT01"/>
<evidence type="ECO:0000256" key="3">
    <source>
        <dbReference type="ARBA" id="ARBA00010617"/>
    </source>
</evidence>
<evidence type="ECO:0000313" key="13">
    <source>
        <dbReference type="Proteomes" id="UP000076738"/>
    </source>
</evidence>
<proteinExistence type="inferred from homology"/>
<sequence length="488" mass="54644">MSNQLATLGVPVCATALVLLVGWRLLGKKKLPLPPGPKGYPVVGNLFDMPKENDSPVYSEWQKTYGDMIHISVLGKHFLIISSLKVAADLLQKRSTYYSGRMRFIFGGELCHHNHSMVLQEGAYHREMRKCGHRALNSTAVKQWQWLEEEAAHETLRRLLQNPTDFVKHFHRNAAFSIMRIAYGYQLKREDDPLLRNANKVLDNFSKACAPGRWLVDVIPFLRYVPEWVPGAGFKKTARIWAHEREQLYNVPFDFVKKGMVAGTALPSMTALLLDTKKPHTNEEHIKDAIGSLYAGGTDTTPSALTSFVLAMTLYPHVQRKARAELDQLLRWGPVVAMGVPHRLIKEDEYKGYRIPKNTIVLTNIWHMNRDSSAYGPDVDDFRPERFLGPDPTPWGFSTSNTQEFGSPAFGFGRRVCPGEHLADSSLYIVCSSMLATMDISPVSGPDGTPAMPEIQYTSGVVIHPKAFQCNIKARSAKAAELINGTAL</sequence>
<keyword evidence="13" id="KW-1185">Reference proteome</keyword>
<dbReference type="PRINTS" id="PR00463">
    <property type="entry name" value="EP450I"/>
</dbReference>
<gene>
    <name evidence="12" type="ORF">CALVIDRAFT_555963</name>
</gene>
<dbReference type="GO" id="GO:0004497">
    <property type="term" value="F:monooxygenase activity"/>
    <property type="evidence" value="ECO:0007669"/>
    <property type="project" value="UniProtKB-KW"/>
</dbReference>
<protein>
    <submittedName>
        <fullName evidence="12">Cytochrome P450</fullName>
    </submittedName>
</protein>
<keyword evidence="5 9" id="KW-0479">Metal-binding</keyword>
<dbReference type="PANTHER" id="PTHR46300">
    <property type="entry name" value="P450, PUTATIVE (EUROFUNG)-RELATED-RELATED"/>
    <property type="match status" value="1"/>
</dbReference>
<evidence type="ECO:0000256" key="8">
    <source>
        <dbReference type="ARBA" id="ARBA00023033"/>
    </source>
</evidence>
<dbReference type="InterPro" id="IPR017972">
    <property type="entry name" value="Cyt_P450_CS"/>
</dbReference>
<keyword evidence="11" id="KW-0472">Membrane</keyword>
<evidence type="ECO:0000256" key="7">
    <source>
        <dbReference type="ARBA" id="ARBA00023004"/>
    </source>
</evidence>
<evidence type="ECO:0000256" key="1">
    <source>
        <dbReference type="ARBA" id="ARBA00001971"/>
    </source>
</evidence>
<evidence type="ECO:0000256" key="2">
    <source>
        <dbReference type="ARBA" id="ARBA00005179"/>
    </source>
</evidence>
<evidence type="ECO:0000256" key="11">
    <source>
        <dbReference type="SAM" id="Phobius"/>
    </source>
</evidence>
<dbReference type="PANTHER" id="PTHR46300:SF7">
    <property type="entry name" value="P450, PUTATIVE (EUROFUNG)-RELATED"/>
    <property type="match status" value="1"/>
</dbReference>
<dbReference type="GO" id="GO:0020037">
    <property type="term" value="F:heme binding"/>
    <property type="evidence" value="ECO:0007669"/>
    <property type="project" value="InterPro"/>
</dbReference>
<dbReference type="OrthoDB" id="2789670at2759"/>
<comment type="pathway">
    <text evidence="2">Secondary metabolite biosynthesis.</text>
</comment>
<dbReference type="InterPro" id="IPR036396">
    <property type="entry name" value="Cyt_P450_sf"/>
</dbReference>
<evidence type="ECO:0000313" key="12">
    <source>
        <dbReference type="EMBL" id="KZO94969.1"/>
    </source>
</evidence>
<evidence type="ECO:0000256" key="9">
    <source>
        <dbReference type="PIRSR" id="PIRSR602401-1"/>
    </source>
</evidence>
<keyword evidence="7 9" id="KW-0408">Iron</keyword>
<accession>A0A167KT01</accession>
<evidence type="ECO:0000256" key="5">
    <source>
        <dbReference type="ARBA" id="ARBA00022723"/>
    </source>
</evidence>